<gene>
    <name evidence="2" type="ORF">DIABBA_LOCUS5624</name>
</gene>
<dbReference type="Proteomes" id="UP001153709">
    <property type="component" value="Chromosome 3"/>
</dbReference>
<protein>
    <recommendedName>
        <fullName evidence="4">Coiled-coil-helix-coiled-coil-helix domain-containing protein 2</fullName>
    </recommendedName>
</protein>
<dbReference type="OrthoDB" id="1106148at2759"/>
<dbReference type="PANTHER" id="PTHR13523:SF2">
    <property type="entry name" value="COILED-COIL-HELIX-COILED-COIL-HELIX DOMAIN CONTAINING 2, ISOFORM A-RELATED"/>
    <property type="match status" value="1"/>
</dbReference>
<evidence type="ECO:0000256" key="1">
    <source>
        <dbReference type="SAM" id="MobiDB-lite"/>
    </source>
</evidence>
<dbReference type="PANTHER" id="PTHR13523">
    <property type="entry name" value="COILED-COIL-HELIX-COILED-COIL-HELIX DOMAIN CONTAINING 2/NUR77"/>
    <property type="match status" value="1"/>
</dbReference>
<feature type="compositionally biased region" description="Basic residues" evidence="1">
    <location>
        <begin position="7"/>
        <end position="17"/>
    </location>
</feature>
<dbReference type="GO" id="GO:0005634">
    <property type="term" value="C:nucleus"/>
    <property type="evidence" value="ECO:0007669"/>
    <property type="project" value="TreeGrafter"/>
</dbReference>
<dbReference type="InterPro" id="IPR055304">
    <property type="entry name" value="CHCHD2/10-like"/>
</dbReference>
<dbReference type="GO" id="GO:0005739">
    <property type="term" value="C:mitochondrion"/>
    <property type="evidence" value="ECO:0007669"/>
    <property type="project" value="TreeGrafter"/>
</dbReference>
<dbReference type="GO" id="GO:0007005">
    <property type="term" value="P:mitochondrion organization"/>
    <property type="evidence" value="ECO:0007669"/>
    <property type="project" value="InterPro"/>
</dbReference>
<proteinExistence type="predicted"/>
<dbReference type="EMBL" id="OU898278">
    <property type="protein sequence ID" value="CAG9832091.1"/>
    <property type="molecule type" value="Genomic_DNA"/>
</dbReference>
<dbReference type="PROSITE" id="PS51808">
    <property type="entry name" value="CHCH"/>
    <property type="match status" value="1"/>
</dbReference>
<keyword evidence="3" id="KW-1185">Reference proteome</keyword>
<evidence type="ECO:0000313" key="2">
    <source>
        <dbReference type="EMBL" id="CAG9832091.1"/>
    </source>
</evidence>
<evidence type="ECO:0000313" key="3">
    <source>
        <dbReference type="Proteomes" id="UP001153709"/>
    </source>
</evidence>
<reference evidence="2" key="1">
    <citation type="submission" date="2022-01" db="EMBL/GenBank/DDBJ databases">
        <authorList>
            <person name="King R."/>
        </authorList>
    </citation>
    <scope>NUCLEOTIDE SEQUENCE</scope>
</reference>
<evidence type="ECO:0008006" key="4">
    <source>
        <dbReference type="Google" id="ProtNLM"/>
    </source>
</evidence>
<sequence length="137" mass="15099">MPLSKSKQPKKKTKATRKREYYTLPAKAHTNNKVPASVDKDEKRSGVFSQMAATAGGVAVGTTVGHFVGNILTSIIGMASNKTADSNKDIQRYEEPRRTCSKEIQQFINCAATEKDITLCQGFNEAIQHCKQKHNLS</sequence>
<dbReference type="AlphaFoldDB" id="A0A9N9SUG8"/>
<name>A0A9N9SUG8_DIABA</name>
<feature type="region of interest" description="Disordered" evidence="1">
    <location>
        <begin position="1"/>
        <end position="20"/>
    </location>
</feature>
<accession>A0A9N9SUG8</accession>
<organism evidence="2 3">
    <name type="scientific">Diabrotica balteata</name>
    <name type="common">Banded cucumber beetle</name>
    <dbReference type="NCBI Taxonomy" id="107213"/>
    <lineage>
        <taxon>Eukaryota</taxon>
        <taxon>Metazoa</taxon>
        <taxon>Ecdysozoa</taxon>
        <taxon>Arthropoda</taxon>
        <taxon>Hexapoda</taxon>
        <taxon>Insecta</taxon>
        <taxon>Pterygota</taxon>
        <taxon>Neoptera</taxon>
        <taxon>Endopterygota</taxon>
        <taxon>Coleoptera</taxon>
        <taxon>Polyphaga</taxon>
        <taxon>Cucujiformia</taxon>
        <taxon>Chrysomeloidea</taxon>
        <taxon>Chrysomelidae</taxon>
        <taxon>Galerucinae</taxon>
        <taxon>Diabroticina</taxon>
        <taxon>Diabroticites</taxon>
        <taxon>Diabrotica</taxon>
    </lineage>
</organism>